<dbReference type="EMBL" id="NBIV01000440">
    <property type="protein sequence ID" value="PXF39784.1"/>
    <property type="molecule type" value="Genomic_DNA"/>
</dbReference>
<protein>
    <submittedName>
        <fullName evidence="1">Uncharacterized protein</fullName>
    </submittedName>
</protein>
<proteinExistence type="predicted"/>
<gene>
    <name evidence="1" type="ORF">BWQ96_10505</name>
</gene>
<comment type="caution">
    <text evidence="1">The sequence shown here is derived from an EMBL/GenBank/DDBJ whole genome shotgun (WGS) entry which is preliminary data.</text>
</comment>
<reference evidence="1 2" key="1">
    <citation type="journal article" date="2018" name="Mol. Biol. Evol.">
        <title>Analysis of the draft genome of the red seaweed Gracilariopsis chorda provides insights into genome size evolution in Rhodophyta.</title>
        <authorList>
            <person name="Lee J."/>
            <person name="Yang E.C."/>
            <person name="Graf L."/>
            <person name="Yang J.H."/>
            <person name="Qiu H."/>
            <person name="Zel Zion U."/>
            <person name="Chan C.X."/>
            <person name="Stephens T.G."/>
            <person name="Weber A.P.M."/>
            <person name="Boo G.H."/>
            <person name="Boo S.M."/>
            <person name="Kim K.M."/>
            <person name="Shin Y."/>
            <person name="Jung M."/>
            <person name="Lee S.J."/>
            <person name="Yim H.S."/>
            <person name="Lee J.H."/>
            <person name="Bhattacharya D."/>
            <person name="Yoon H.S."/>
        </authorList>
    </citation>
    <scope>NUCLEOTIDE SEQUENCE [LARGE SCALE GENOMIC DNA]</scope>
    <source>
        <strain evidence="1 2">SKKU-2015</strain>
        <tissue evidence="1">Whole body</tissue>
    </source>
</reference>
<keyword evidence="2" id="KW-1185">Reference proteome</keyword>
<accession>A0A2V3ICG8</accession>
<organism evidence="1 2">
    <name type="scientific">Gracilariopsis chorda</name>
    <dbReference type="NCBI Taxonomy" id="448386"/>
    <lineage>
        <taxon>Eukaryota</taxon>
        <taxon>Rhodophyta</taxon>
        <taxon>Florideophyceae</taxon>
        <taxon>Rhodymeniophycidae</taxon>
        <taxon>Gracilariales</taxon>
        <taxon>Gracilariaceae</taxon>
        <taxon>Gracilariopsis</taxon>
    </lineage>
</organism>
<sequence length="276" mass="31252">MFLLHSKISFAMYEKHEEEDRFPYKREAARWFRCSLKPSAHSFASITLQTAPYPNRNALLLCLPPSGIGRSDPCPARYQRRLPQPLQHWSYPDRECNHPVTRSVCAVEECENNGYSCSMRGNSFMISNNQLPLLEFVIEYTWSPEQRDLDKSTRFLDGNVGFRCTGPNDYLDFGGDNTSNGETEVVVIDVEKARQDSKWEDSTAIISNARWFASDNQGGAQMRVYLRRKSDGGLAEEASVSDRINPGTQSNCSSHKVAAVKIIRGSMHTRVTLEKA</sequence>
<name>A0A2V3ICG8_9FLOR</name>
<dbReference type="AlphaFoldDB" id="A0A2V3ICG8"/>
<evidence type="ECO:0000313" key="1">
    <source>
        <dbReference type="EMBL" id="PXF39784.1"/>
    </source>
</evidence>
<dbReference type="Proteomes" id="UP000247409">
    <property type="component" value="Unassembled WGS sequence"/>
</dbReference>
<evidence type="ECO:0000313" key="2">
    <source>
        <dbReference type="Proteomes" id="UP000247409"/>
    </source>
</evidence>